<dbReference type="InterPro" id="IPR011478">
    <property type="entry name" value="DUF1585"/>
</dbReference>
<reference evidence="6 7" key="1">
    <citation type="journal article" date="2011" name="J. Bacteriol.">
        <title>Genome sequence of Chthoniobacter flavus Ellin428, an aerobic heterotrophic soil bacterium.</title>
        <authorList>
            <person name="Kant R."/>
            <person name="van Passel M.W."/>
            <person name="Palva A."/>
            <person name="Lucas S."/>
            <person name="Lapidus A."/>
            <person name="Glavina Del Rio T."/>
            <person name="Dalin E."/>
            <person name="Tice H."/>
            <person name="Bruce D."/>
            <person name="Goodwin L."/>
            <person name="Pitluck S."/>
            <person name="Larimer F.W."/>
            <person name="Land M.L."/>
            <person name="Hauser L."/>
            <person name="Sangwan P."/>
            <person name="de Vos W.M."/>
            <person name="Janssen P.H."/>
            <person name="Smidt H."/>
        </authorList>
    </citation>
    <scope>NUCLEOTIDE SEQUENCE [LARGE SCALE GENOMIC DNA]</scope>
    <source>
        <strain evidence="6 7">Ellin428</strain>
    </source>
</reference>
<evidence type="ECO:0008006" key="8">
    <source>
        <dbReference type="Google" id="ProtNLM"/>
    </source>
</evidence>
<feature type="domain" description="DUF1588" evidence="2">
    <location>
        <begin position="381"/>
        <end position="480"/>
    </location>
</feature>
<dbReference type="Proteomes" id="UP000005824">
    <property type="component" value="Unassembled WGS sequence"/>
</dbReference>
<feature type="domain" description="DUF1595" evidence="4">
    <location>
        <begin position="161"/>
        <end position="221"/>
    </location>
</feature>
<gene>
    <name evidence="6" type="ORF">CfE428DRAFT_0181</name>
</gene>
<name>B4CU18_9BACT</name>
<comment type="caution">
    <text evidence="6">The sequence shown here is derived from an EMBL/GenBank/DDBJ whole genome shotgun (WGS) entry which is preliminary data.</text>
</comment>
<sequence>MKKIHGDEFKSKDPGAVRPLETKVLGLYREGDGVAPYSAPRAGEYTFRVKAYGELAGPELPKLALRVDGKDVTIFDVGNENKAKTYETKTTLPAGAHQISVAYLNNYNDANNPDPKLRGDRNVFVESVDIQAPLGAPPALPASHKRLITRMPQPGQEHEVAMEIIGRFLPEAYRRPVSPAEVERVVGFVTLAQKNGGSFLEGIQTAFQAALCSPYFLYRWELDPTNLKPGDTRDLTDYELASRLSYFLWSSKPDSELFALAAKGELHKPEVLEKQVNRMLHDWKARALVDNFGDQWLQIRNIWEVGIDPETFPRWKDDLKGLMKEETERFFEAIIKEDHPVTDLIDADFTFLNEELANYYGIAGVKGKEFRRVELPKDSPRGGVLTQGAVLVSTSTPTRTSPVIRGKWILEQILGTPPPPPPPDVPPLQEQKAVSQTTSVRQRLEQHRSRPECAGCHAKMDPLGFALENFDAAGGWRDHDGKFPIDPSGQLVNGTKFSGPRELKELLKGDKKFVRCITQKMLTYALGRGLERYDKCSVDAIVARIAPQQNRFSALVTAIVTSEPFTKRRPEVVAKN</sequence>
<dbReference type="Pfam" id="PF16841">
    <property type="entry name" value="CBM60"/>
    <property type="match status" value="1"/>
</dbReference>
<dbReference type="Pfam" id="PF07637">
    <property type="entry name" value="PSD5"/>
    <property type="match status" value="1"/>
</dbReference>
<dbReference type="InterPro" id="IPR013043">
    <property type="entry name" value="DUF1595"/>
</dbReference>
<evidence type="ECO:0000259" key="4">
    <source>
        <dbReference type="Pfam" id="PF07637"/>
    </source>
</evidence>
<evidence type="ECO:0000313" key="6">
    <source>
        <dbReference type="EMBL" id="EDY22056.1"/>
    </source>
</evidence>
<dbReference type="Gene3D" id="2.60.60.40">
    <property type="match status" value="1"/>
</dbReference>
<proteinExistence type="predicted"/>
<dbReference type="EMBL" id="ABVL01000001">
    <property type="protein sequence ID" value="EDY22056.1"/>
    <property type="molecule type" value="Genomic_DNA"/>
</dbReference>
<dbReference type="AlphaFoldDB" id="B4CU18"/>
<evidence type="ECO:0000259" key="1">
    <source>
        <dbReference type="Pfam" id="PF07624"/>
    </source>
</evidence>
<dbReference type="Pfam" id="PF07624">
    <property type="entry name" value="PSD2"/>
    <property type="match status" value="1"/>
</dbReference>
<dbReference type="RefSeq" id="WP_006977508.1">
    <property type="nucleotide sequence ID" value="NZ_ABVL01000001.1"/>
</dbReference>
<dbReference type="Pfam" id="PF07627">
    <property type="entry name" value="PSCyt3"/>
    <property type="match status" value="1"/>
</dbReference>
<feature type="domain" description="DUF1585" evidence="1">
    <location>
        <begin position="493"/>
        <end position="565"/>
    </location>
</feature>
<feature type="domain" description="DUF1592" evidence="3">
    <location>
        <begin position="235"/>
        <end position="362"/>
    </location>
</feature>
<protein>
    <recommendedName>
        <fullName evidence="8">DUF1592 domain-containing protein</fullName>
    </recommendedName>
</protein>
<accession>B4CU18</accession>
<dbReference type="InterPro" id="IPR013042">
    <property type="entry name" value="DUF1592"/>
</dbReference>
<dbReference type="InterPro" id="IPR031768">
    <property type="entry name" value="CBM60_xylan-bd"/>
</dbReference>
<evidence type="ECO:0000259" key="3">
    <source>
        <dbReference type="Pfam" id="PF07631"/>
    </source>
</evidence>
<evidence type="ECO:0000313" key="7">
    <source>
        <dbReference type="Proteomes" id="UP000005824"/>
    </source>
</evidence>
<dbReference type="InterPro" id="IPR013039">
    <property type="entry name" value="DUF1588"/>
</dbReference>
<keyword evidence="7" id="KW-1185">Reference proteome</keyword>
<feature type="domain" description="Carbohydrate binding module xylan-binding" evidence="5">
    <location>
        <begin position="46"/>
        <end position="132"/>
    </location>
</feature>
<evidence type="ECO:0000259" key="2">
    <source>
        <dbReference type="Pfam" id="PF07627"/>
    </source>
</evidence>
<organism evidence="6 7">
    <name type="scientific">Chthoniobacter flavus Ellin428</name>
    <dbReference type="NCBI Taxonomy" id="497964"/>
    <lineage>
        <taxon>Bacteria</taxon>
        <taxon>Pseudomonadati</taxon>
        <taxon>Verrucomicrobiota</taxon>
        <taxon>Spartobacteria</taxon>
        <taxon>Chthoniobacterales</taxon>
        <taxon>Chthoniobacteraceae</taxon>
        <taxon>Chthoniobacter</taxon>
    </lineage>
</organism>
<dbReference type="Pfam" id="PF07631">
    <property type="entry name" value="PSD4"/>
    <property type="match status" value="1"/>
</dbReference>
<evidence type="ECO:0000259" key="5">
    <source>
        <dbReference type="Pfam" id="PF16841"/>
    </source>
</evidence>
<dbReference type="InParanoid" id="B4CU18"/>
<dbReference type="eggNOG" id="COG0551">
    <property type="taxonomic scope" value="Bacteria"/>
</dbReference>
<dbReference type="STRING" id="497964.CfE428DRAFT_0181"/>